<reference evidence="2" key="2">
    <citation type="submission" date="2024-07" db="EMBL/GenBank/DDBJ databases">
        <title>Streptomyces haneummycinica sp. nov., a new antibiotic-producing actinobacterium isolated from marine sediment.</title>
        <authorList>
            <person name="Uemura M."/>
            <person name="Hamada M."/>
            <person name="Hirano S."/>
            <person name="Kobayashi K."/>
            <person name="Ohshiro T."/>
            <person name="Kobayashi T."/>
            <person name="Terahara T."/>
        </authorList>
    </citation>
    <scope>NUCLEOTIDE SEQUENCE</scope>
    <source>
        <strain evidence="2">KM77-8</strain>
    </source>
</reference>
<name>A0AAT9HIL4_9ACTN</name>
<sequence>MPGEGVEGGGDAGPAFGQRDVPPGAVLVERGAHGLPGGDPVQAGRARDGAPSTGLVAGSARPSGCQAEFQRLRTRSSRKASGATVRQRCQASVQEVPDLRVRVGGMRLAPLSVHGREKTVGRKGT</sequence>
<gene>
    <name evidence="2" type="ORF">SHKM778_35320</name>
</gene>
<dbReference type="EMBL" id="AP035768">
    <property type="protein sequence ID" value="BFO17144.1"/>
    <property type="molecule type" value="Genomic_DNA"/>
</dbReference>
<dbReference type="AlphaFoldDB" id="A0AAT9HIL4"/>
<feature type="region of interest" description="Disordered" evidence="1">
    <location>
        <begin position="1"/>
        <end position="62"/>
    </location>
</feature>
<organism evidence="2">
    <name type="scientific">Streptomyces haneummycinicus</name>
    <dbReference type="NCBI Taxonomy" id="3074435"/>
    <lineage>
        <taxon>Bacteria</taxon>
        <taxon>Bacillati</taxon>
        <taxon>Actinomycetota</taxon>
        <taxon>Actinomycetes</taxon>
        <taxon>Kitasatosporales</taxon>
        <taxon>Streptomycetaceae</taxon>
        <taxon>Streptomyces</taxon>
    </lineage>
</organism>
<accession>A0AAT9HIL4</accession>
<proteinExistence type="predicted"/>
<protein>
    <submittedName>
        <fullName evidence="2">Uncharacterized protein</fullName>
    </submittedName>
</protein>
<feature type="compositionally biased region" description="Gly residues" evidence="1">
    <location>
        <begin position="1"/>
        <end position="12"/>
    </location>
</feature>
<evidence type="ECO:0000256" key="1">
    <source>
        <dbReference type="SAM" id="MobiDB-lite"/>
    </source>
</evidence>
<reference evidence="2" key="1">
    <citation type="submission" date="2024-06" db="EMBL/GenBank/DDBJ databases">
        <authorList>
            <consortium name="consrtm"/>
            <person name="Uemura M."/>
            <person name="Terahara T."/>
        </authorList>
    </citation>
    <scope>NUCLEOTIDE SEQUENCE</scope>
    <source>
        <strain evidence="2">KM77-8</strain>
    </source>
</reference>
<evidence type="ECO:0000313" key="2">
    <source>
        <dbReference type="EMBL" id="BFO17144.1"/>
    </source>
</evidence>